<sequence>MKWNRMQWQALALGAGLVLSLEARAQEADTLGTQGSGNFGGMGQIAITSDLYGTMAYTSVEGPGDGFSISLKPSVDYFLKENLSLGGSVLLATTITDGDDDVSLGLRVRGGYNIWLNEKVSVWPKLGLGVAHSGAGDRTYLEIELSAPFLVHLAPHFFVGGGPGLVTQLGDGTLAQLHISTVVGGYF</sequence>
<dbReference type="Proteomes" id="UP001291309">
    <property type="component" value="Unassembled WGS sequence"/>
</dbReference>
<reference evidence="2 3" key="1">
    <citation type="submission" date="2023-12" db="EMBL/GenBank/DDBJ databases">
        <title>the genome sequence of Hyalangium sp. s54d21.</title>
        <authorList>
            <person name="Zhang X."/>
        </authorList>
    </citation>
    <scope>NUCLEOTIDE SEQUENCE [LARGE SCALE GENOMIC DNA]</scope>
    <source>
        <strain evidence="3">s54d21</strain>
    </source>
</reference>
<comment type="caution">
    <text evidence="2">The sequence shown here is derived from an EMBL/GenBank/DDBJ whole genome shotgun (WGS) entry which is preliminary data.</text>
</comment>
<name>A0ABU5H1G9_9BACT</name>
<proteinExistence type="predicted"/>
<accession>A0ABU5H1G9</accession>
<dbReference type="EMBL" id="JAXIVS010000004">
    <property type="protein sequence ID" value="MDY7227301.1"/>
    <property type="molecule type" value="Genomic_DNA"/>
</dbReference>
<evidence type="ECO:0008006" key="4">
    <source>
        <dbReference type="Google" id="ProtNLM"/>
    </source>
</evidence>
<organism evidence="2 3">
    <name type="scientific">Hyalangium rubrum</name>
    <dbReference type="NCBI Taxonomy" id="3103134"/>
    <lineage>
        <taxon>Bacteria</taxon>
        <taxon>Pseudomonadati</taxon>
        <taxon>Myxococcota</taxon>
        <taxon>Myxococcia</taxon>
        <taxon>Myxococcales</taxon>
        <taxon>Cystobacterineae</taxon>
        <taxon>Archangiaceae</taxon>
        <taxon>Hyalangium</taxon>
    </lineage>
</organism>
<feature type="signal peptide" evidence="1">
    <location>
        <begin position="1"/>
        <end position="25"/>
    </location>
</feature>
<evidence type="ECO:0000313" key="2">
    <source>
        <dbReference type="EMBL" id="MDY7227301.1"/>
    </source>
</evidence>
<evidence type="ECO:0000313" key="3">
    <source>
        <dbReference type="Proteomes" id="UP001291309"/>
    </source>
</evidence>
<keyword evidence="3" id="KW-1185">Reference proteome</keyword>
<feature type="chain" id="PRO_5047101897" description="Outer membrane protein beta-barrel domain-containing protein" evidence="1">
    <location>
        <begin position="26"/>
        <end position="187"/>
    </location>
</feature>
<dbReference type="RefSeq" id="WP_321546028.1">
    <property type="nucleotide sequence ID" value="NZ_JAXIVS010000004.1"/>
</dbReference>
<protein>
    <recommendedName>
        <fullName evidence="4">Outer membrane protein beta-barrel domain-containing protein</fullName>
    </recommendedName>
</protein>
<evidence type="ECO:0000256" key="1">
    <source>
        <dbReference type="SAM" id="SignalP"/>
    </source>
</evidence>
<gene>
    <name evidence="2" type="ORF">SYV04_12895</name>
</gene>
<keyword evidence="1" id="KW-0732">Signal</keyword>